<keyword evidence="4 6" id="KW-0862">Zinc</keyword>
<keyword evidence="1 6" id="KW-0645">Protease</keyword>
<comment type="similarity">
    <text evidence="6">Belongs to the peptidase M48 family.</text>
</comment>
<dbReference type="GO" id="GO:0006508">
    <property type="term" value="P:proteolysis"/>
    <property type="evidence" value="ECO:0007669"/>
    <property type="project" value="UniProtKB-KW"/>
</dbReference>
<feature type="region of interest" description="Disordered" evidence="7">
    <location>
        <begin position="1"/>
        <end position="64"/>
    </location>
</feature>
<evidence type="ECO:0000256" key="5">
    <source>
        <dbReference type="ARBA" id="ARBA00023049"/>
    </source>
</evidence>
<evidence type="ECO:0000259" key="8">
    <source>
        <dbReference type="Pfam" id="PF01435"/>
    </source>
</evidence>
<evidence type="ECO:0000256" key="6">
    <source>
        <dbReference type="RuleBase" id="RU003983"/>
    </source>
</evidence>
<dbReference type="GO" id="GO:0004222">
    <property type="term" value="F:metalloendopeptidase activity"/>
    <property type="evidence" value="ECO:0007669"/>
    <property type="project" value="InterPro"/>
</dbReference>
<feature type="compositionally biased region" description="Low complexity" evidence="7">
    <location>
        <begin position="1"/>
        <end position="29"/>
    </location>
</feature>
<reference evidence="9" key="1">
    <citation type="submission" date="2021-01" db="EMBL/GenBank/DDBJ databases">
        <authorList>
            <person name="Corre E."/>
            <person name="Pelletier E."/>
            <person name="Niang G."/>
            <person name="Scheremetjew M."/>
            <person name="Finn R."/>
            <person name="Kale V."/>
            <person name="Holt S."/>
            <person name="Cochrane G."/>
            <person name="Meng A."/>
            <person name="Brown T."/>
            <person name="Cohen L."/>
        </authorList>
    </citation>
    <scope>NUCLEOTIDE SEQUENCE</scope>
    <source>
        <strain evidence="9">Clade-D-RCC2572</strain>
    </source>
</reference>
<dbReference type="CDD" id="cd07325">
    <property type="entry name" value="M48_Ste24p_like"/>
    <property type="match status" value="1"/>
</dbReference>
<dbReference type="Gene3D" id="3.30.2010.10">
    <property type="entry name" value="Metalloproteases ('zincins'), catalytic domain"/>
    <property type="match status" value="1"/>
</dbReference>
<feature type="compositionally biased region" description="Polar residues" evidence="7">
    <location>
        <begin position="45"/>
        <end position="56"/>
    </location>
</feature>
<keyword evidence="3 6" id="KW-0378">Hydrolase</keyword>
<evidence type="ECO:0000256" key="4">
    <source>
        <dbReference type="ARBA" id="ARBA00022833"/>
    </source>
</evidence>
<dbReference type="InterPro" id="IPR001915">
    <property type="entry name" value="Peptidase_M48"/>
</dbReference>
<gene>
    <name evidence="9" type="ORF">OMED0929_LOCUS2835</name>
</gene>
<protein>
    <recommendedName>
        <fullName evidence="8">Peptidase M48 domain-containing protein</fullName>
    </recommendedName>
</protein>
<sequence>MTTKTTTSSTTSMATHPSSASRRCAPVPAVRRRHRSSSSMMTKALATQTPAPTASIPSAEYQHPLDRDNTRLLKSIPAVEELTKAVLSPSLESALELEHTSTSVLVSEQQLPKYYAMIQECAAVLGIPQPRLYIKQNPSPNAFTLAIRGKKPIIVAHTSLVELLTDDEFKAVLGHEMGHLACDHGVWLSLAQVLGIGVEFPGTPYFIRRQFEEQLLRWSRSAEYTCDRAALICVREPRIVASALMKLAGGSPKLAAELSVEAFLDQARAYEDSLASASPLNQFLDNSRTNALTHPLPVARAKEIDQWSRSTEFAAIRDRLVSSAPASSN</sequence>
<proteinExistence type="inferred from homology"/>
<evidence type="ECO:0000313" key="9">
    <source>
        <dbReference type="EMBL" id="CAD8580499.1"/>
    </source>
</evidence>
<accession>A0A7S0KG29</accession>
<evidence type="ECO:0000256" key="1">
    <source>
        <dbReference type="ARBA" id="ARBA00022670"/>
    </source>
</evidence>
<dbReference type="EMBL" id="HBEW01003432">
    <property type="protein sequence ID" value="CAD8580499.1"/>
    <property type="molecule type" value="Transcribed_RNA"/>
</dbReference>
<evidence type="ECO:0000256" key="3">
    <source>
        <dbReference type="ARBA" id="ARBA00022801"/>
    </source>
</evidence>
<evidence type="ECO:0000256" key="7">
    <source>
        <dbReference type="SAM" id="MobiDB-lite"/>
    </source>
</evidence>
<dbReference type="GO" id="GO:0046872">
    <property type="term" value="F:metal ion binding"/>
    <property type="evidence" value="ECO:0007669"/>
    <property type="project" value="UniProtKB-KW"/>
</dbReference>
<name>A0A7S0KG29_9CHLO</name>
<keyword evidence="2" id="KW-0479">Metal-binding</keyword>
<comment type="cofactor">
    <cofactor evidence="6">
        <name>Zn(2+)</name>
        <dbReference type="ChEBI" id="CHEBI:29105"/>
    </cofactor>
    <text evidence="6">Binds 1 zinc ion per subunit.</text>
</comment>
<keyword evidence="5 6" id="KW-0482">Metalloprotease</keyword>
<dbReference type="AlphaFoldDB" id="A0A7S0KG29"/>
<evidence type="ECO:0000256" key="2">
    <source>
        <dbReference type="ARBA" id="ARBA00022723"/>
    </source>
</evidence>
<dbReference type="PANTHER" id="PTHR10120">
    <property type="entry name" value="CAAX PRENYL PROTEASE 1"/>
    <property type="match status" value="1"/>
</dbReference>
<feature type="domain" description="Peptidase M48" evidence="8">
    <location>
        <begin position="116"/>
        <end position="307"/>
    </location>
</feature>
<dbReference type="Pfam" id="PF01435">
    <property type="entry name" value="Peptidase_M48"/>
    <property type="match status" value="1"/>
</dbReference>
<organism evidence="9">
    <name type="scientific">Ostreococcus mediterraneus</name>
    <dbReference type="NCBI Taxonomy" id="1486918"/>
    <lineage>
        <taxon>Eukaryota</taxon>
        <taxon>Viridiplantae</taxon>
        <taxon>Chlorophyta</taxon>
        <taxon>Mamiellophyceae</taxon>
        <taxon>Mamiellales</taxon>
        <taxon>Bathycoccaceae</taxon>
        <taxon>Ostreococcus</taxon>
    </lineage>
</organism>